<comment type="caution">
    <text evidence="2">The sequence shown here is derived from an EMBL/GenBank/DDBJ whole genome shotgun (WGS) entry which is preliminary data.</text>
</comment>
<name>A0A7X2XW35_9LACO</name>
<dbReference type="EMBL" id="WNJO01000010">
    <property type="protein sequence ID" value="MTV82744.1"/>
    <property type="molecule type" value="Genomic_DNA"/>
</dbReference>
<sequence>MAEITIDPEFRQLFPDAQIRTLTVHGLNNQVDDSKTAHYQALLDDAMDEAQQYLTEDTFRFNPVVAQWREAFTKFKKKRGARSSIEALLKRVSQGKQLHPINPLVDIYNSVSLAYGVPCGGEDLSKIAGTMHLGVAKGGEAFHPLGEDEDDPALPGEVIYYDDIGAVCRCFNWRDGARTELTEQTTDAILVIEAINEEQGKRAAEAVKVMSDSIVGELGAKVE</sequence>
<dbReference type="Proteomes" id="UP000466388">
    <property type="component" value="Unassembled WGS sequence"/>
</dbReference>
<dbReference type="Gene3D" id="3.50.40.10">
    <property type="entry name" value="Phenylalanyl-trna Synthetase, Chain B, domain 3"/>
    <property type="match status" value="1"/>
</dbReference>
<keyword evidence="3" id="KW-1185">Reference proteome</keyword>
<dbReference type="InterPro" id="IPR020825">
    <property type="entry name" value="Phe-tRNA_synthase-like_B3/B4"/>
</dbReference>
<organism evidence="2 3">
    <name type="scientific">Secundilactobacillus folii</name>
    <dbReference type="NCBI Taxonomy" id="2678357"/>
    <lineage>
        <taxon>Bacteria</taxon>
        <taxon>Bacillati</taxon>
        <taxon>Bacillota</taxon>
        <taxon>Bacilli</taxon>
        <taxon>Lactobacillales</taxon>
        <taxon>Lactobacillaceae</taxon>
        <taxon>Secundilactobacillus</taxon>
    </lineage>
</organism>
<dbReference type="GO" id="GO:0004826">
    <property type="term" value="F:phenylalanine-tRNA ligase activity"/>
    <property type="evidence" value="ECO:0007669"/>
    <property type="project" value="InterPro"/>
</dbReference>
<gene>
    <name evidence="2" type="ORF">GM612_08815</name>
</gene>
<proteinExistence type="predicted"/>
<dbReference type="InterPro" id="IPR005146">
    <property type="entry name" value="B3/B4_tRNA-bd"/>
</dbReference>
<dbReference type="AlphaFoldDB" id="A0A7X2XW35"/>
<dbReference type="PANTHER" id="PTHR39209:SF2">
    <property type="entry name" value="CYTOPLASMIC PROTEIN"/>
    <property type="match status" value="1"/>
</dbReference>
<feature type="domain" description="B3/B4 tRNA-binding" evidence="1">
    <location>
        <begin position="66"/>
        <end position="216"/>
    </location>
</feature>
<dbReference type="Pfam" id="PF03483">
    <property type="entry name" value="B3_4"/>
    <property type="match status" value="1"/>
</dbReference>
<dbReference type="RefSeq" id="WP_155432012.1">
    <property type="nucleotide sequence ID" value="NZ_WNJO01000010.1"/>
</dbReference>
<dbReference type="PANTHER" id="PTHR39209">
    <property type="match status" value="1"/>
</dbReference>
<evidence type="ECO:0000313" key="3">
    <source>
        <dbReference type="Proteomes" id="UP000466388"/>
    </source>
</evidence>
<reference evidence="2 3" key="1">
    <citation type="submission" date="2019-11" db="EMBL/GenBank/DDBJ databases">
        <title>Lactobacillus sp. nov. CRM56-3, isolated from fermented tea leaves.</title>
        <authorList>
            <person name="Phuengjayaem S."/>
            <person name="Tanasupawat S."/>
        </authorList>
    </citation>
    <scope>NUCLEOTIDE SEQUENCE [LARGE SCALE GENOMIC DNA]</scope>
    <source>
        <strain evidence="2 3">CRM56-3</strain>
    </source>
</reference>
<accession>A0A7X2XW35</accession>
<dbReference type="SMART" id="SM00873">
    <property type="entry name" value="B3_4"/>
    <property type="match status" value="1"/>
</dbReference>
<dbReference type="GO" id="GO:0003723">
    <property type="term" value="F:RNA binding"/>
    <property type="evidence" value="ECO:0007669"/>
    <property type="project" value="InterPro"/>
</dbReference>
<protein>
    <recommendedName>
        <fullName evidence="1">B3/B4 tRNA-binding domain-containing protein</fullName>
    </recommendedName>
</protein>
<dbReference type="SUPFAM" id="SSF56037">
    <property type="entry name" value="PheT/TilS domain"/>
    <property type="match status" value="1"/>
</dbReference>
<evidence type="ECO:0000313" key="2">
    <source>
        <dbReference type="EMBL" id="MTV82744.1"/>
    </source>
</evidence>
<evidence type="ECO:0000259" key="1">
    <source>
        <dbReference type="SMART" id="SM00873"/>
    </source>
</evidence>